<evidence type="ECO:0000256" key="1">
    <source>
        <dbReference type="SAM" id="MobiDB-lite"/>
    </source>
</evidence>
<feature type="compositionally biased region" description="Low complexity" evidence="1">
    <location>
        <begin position="166"/>
        <end position="182"/>
    </location>
</feature>
<reference evidence="2" key="1">
    <citation type="submission" date="2021-12" db="EMBL/GenBank/DDBJ databases">
        <authorList>
            <person name="King R."/>
        </authorList>
    </citation>
    <scope>NUCLEOTIDE SEQUENCE</scope>
</reference>
<keyword evidence="3" id="KW-1185">Reference proteome</keyword>
<accession>A0ABN8LG79</accession>
<dbReference type="EMBL" id="OU963897">
    <property type="protein sequence ID" value="CAH2989668.1"/>
    <property type="molecule type" value="Genomic_DNA"/>
</dbReference>
<protein>
    <submittedName>
        <fullName evidence="2">Uncharacterized protein</fullName>
    </submittedName>
</protein>
<feature type="region of interest" description="Disordered" evidence="1">
    <location>
        <begin position="80"/>
        <end position="236"/>
    </location>
</feature>
<feature type="compositionally biased region" description="Basic and acidic residues" evidence="1">
    <location>
        <begin position="217"/>
        <end position="227"/>
    </location>
</feature>
<name>A0ABN8LG79_CHISP</name>
<organism evidence="2 3">
    <name type="scientific">Chilo suppressalis</name>
    <name type="common">Asiatic rice borer moth</name>
    <dbReference type="NCBI Taxonomy" id="168631"/>
    <lineage>
        <taxon>Eukaryota</taxon>
        <taxon>Metazoa</taxon>
        <taxon>Ecdysozoa</taxon>
        <taxon>Arthropoda</taxon>
        <taxon>Hexapoda</taxon>
        <taxon>Insecta</taxon>
        <taxon>Pterygota</taxon>
        <taxon>Neoptera</taxon>
        <taxon>Endopterygota</taxon>
        <taxon>Lepidoptera</taxon>
        <taxon>Glossata</taxon>
        <taxon>Ditrysia</taxon>
        <taxon>Pyraloidea</taxon>
        <taxon>Crambidae</taxon>
        <taxon>Crambinae</taxon>
        <taxon>Chilo</taxon>
    </lineage>
</organism>
<sequence length="260" mass="27411">MSLVILATRSHGVSEGGHCDQRGGIVIPPLLKINYNPPCIVVLNVCKLLPVRFQDGATFSTSTEDTARIQNDGVAPDNVYFDDEGSGIAPDESSGSGWGAGPGPDDEDGRAGSGDAPDGDSDDEDFARPTKAPATETPRLMPDESSVSVVPAIPDTEDNYLNSLMPDTDSSPDTSVPDTSVPETEHPIPPPDQTFEVEIPRILKPSEGAVDTSAGGAREEAPSRPESDISISGEDLNPDIVSIESNTMNKCLYYITVISN</sequence>
<evidence type="ECO:0000313" key="2">
    <source>
        <dbReference type="EMBL" id="CAH2989668.1"/>
    </source>
</evidence>
<gene>
    <name evidence="2" type="ORF">CHILSU_LOCUS8992</name>
</gene>
<evidence type="ECO:0000313" key="3">
    <source>
        <dbReference type="Proteomes" id="UP001153292"/>
    </source>
</evidence>
<dbReference type="Proteomes" id="UP001153292">
    <property type="component" value="Chromosome 4"/>
</dbReference>
<proteinExistence type="predicted"/>